<evidence type="ECO:0000313" key="4">
    <source>
        <dbReference type="Proteomes" id="UP000002051"/>
    </source>
</evidence>
<keyword evidence="1 2" id="KW-0812">Transmembrane</keyword>
<keyword evidence="1" id="KW-1133">Transmembrane helix</keyword>
<dbReference type="EnsemblPlants" id="KEH21550">
    <property type="protein sequence ID" value="KEH21550"/>
    <property type="gene ID" value="MTR_7g007330"/>
</dbReference>
<organism evidence="2 4">
    <name type="scientific">Medicago truncatula</name>
    <name type="common">Barrel medic</name>
    <name type="synonym">Medicago tribuloides</name>
    <dbReference type="NCBI Taxonomy" id="3880"/>
    <lineage>
        <taxon>Eukaryota</taxon>
        <taxon>Viridiplantae</taxon>
        <taxon>Streptophyta</taxon>
        <taxon>Embryophyta</taxon>
        <taxon>Tracheophyta</taxon>
        <taxon>Spermatophyta</taxon>
        <taxon>Magnoliopsida</taxon>
        <taxon>eudicotyledons</taxon>
        <taxon>Gunneridae</taxon>
        <taxon>Pentapetalae</taxon>
        <taxon>rosids</taxon>
        <taxon>fabids</taxon>
        <taxon>Fabales</taxon>
        <taxon>Fabaceae</taxon>
        <taxon>Papilionoideae</taxon>
        <taxon>50 kb inversion clade</taxon>
        <taxon>NPAAA clade</taxon>
        <taxon>Hologalegina</taxon>
        <taxon>IRL clade</taxon>
        <taxon>Trifolieae</taxon>
        <taxon>Medicago</taxon>
    </lineage>
</organism>
<dbReference type="EMBL" id="CM001223">
    <property type="protein sequence ID" value="KEH21550.1"/>
    <property type="molecule type" value="Genomic_DNA"/>
</dbReference>
<reference evidence="2 4" key="2">
    <citation type="journal article" date="2014" name="BMC Genomics">
        <title>An improved genome release (version Mt4.0) for the model legume Medicago truncatula.</title>
        <authorList>
            <person name="Tang H."/>
            <person name="Krishnakumar V."/>
            <person name="Bidwell S."/>
            <person name="Rosen B."/>
            <person name="Chan A."/>
            <person name="Zhou S."/>
            <person name="Gentzbittel L."/>
            <person name="Childs K.L."/>
            <person name="Yandell M."/>
            <person name="Gundlach H."/>
            <person name="Mayer K.F."/>
            <person name="Schwartz D.C."/>
            <person name="Town C.D."/>
        </authorList>
    </citation>
    <scope>GENOME REANNOTATION</scope>
    <source>
        <strain evidence="2">A17</strain>
        <strain evidence="3 4">cv. Jemalong A17</strain>
    </source>
</reference>
<reference evidence="3" key="3">
    <citation type="submission" date="2015-04" db="UniProtKB">
        <authorList>
            <consortium name="EnsemblPlants"/>
        </authorList>
    </citation>
    <scope>IDENTIFICATION</scope>
    <source>
        <strain evidence="3">cv. Jemalong A17</strain>
    </source>
</reference>
<evidence type="ECO:0000256" key="1">
    <source>
        <dbReference type="SAM" id="Phobius"/>
    </source>
</evidence>
<gene>
    <name evidence="2" type="ordered locus">MTR_7g007330</name>
</gene>
<feature type="transmembrane region" description="Helical" evidence="1">
    <location>
        <begin position="43"/>
        <end position="64"/>
    </location>
</feature>
<evidence type="ECO:0000313" key="3">
    <source>
        <dbReference type="EnsemblPlants" id="KEH21550"/>
    </source>
</evidence>
<proteinExistence type="predicted"/>
<evidence type="ECO:0000313" key="2">
    <source>
        <dbReference type="EMBL" id="KEH21550.1"/>
    </source>
</evidence>
<keyword evidence="1" id="KW-0472">Membrane</keyword>
<keyword evidence="4" id="KW-1185">Reference proteome</keyword>
<name>A0A072U6S1_MEDTR</name>
<reference evidence="2 4" key="1">
    <citation type="journal article" date="2011" name="Nature">
        <title>The Medicago genome provides insight into the evolution of rhizobial symbioses.</title>
        <authorList>
            <person name="Young N.D."/>
            <person name="Debelle F."/>
            <person name="Oldroyd G.E."/>
            <person name="Geurts R."/>
            <person name="Cannon S.B."/>
            <person name="Udvardi M.K."/>
            <person name="Benedito V.A."/>
            <person name="Mayer K.F."/>
            <person name="Gouzy J."/>
            <person name="Schoof H."/>
            <person name="Van de Peer Y."/>
            <person name="Proost S."/>
            <person name="Cook D.R."/>
            <person name="Meyers B.C."/>
            <person name="Spannagl M."/>
            <person name="Cheung F."/>
            <person name="De Mita S."/>
            <person name="Krishnakumar V."/>
            <person name="Gundlach H."/>
            <person name="Zhou S."/>
            <person name="Mudge J."/>
            <person name="Bharti A.K."/>
            <person name="Murray J.D."/>
            <person name="Naoumkina M.A."/>
            <person name="Rosen B."/>
            <person name="Silverstein K.A."/>
            <person name="Tang H."/>
            <person name="Rombauts S."/>
            <person name="Zhao P.X."/>
            <person name="Zhou P."/>
            <person name="Barbe V."/>
            <person name="Bardou P."/>
            <person name="Bechner M."/>
            <person name="Bellec A."/>
            <person name="Berger A."/>
            <person name="Berges H."/>
            <person name="Bidwell S."/>
            <person name="Bisseling T."/>
            <person name="Choisne N."/>
            <person name="Couloux A."/>
            <person name="Denny R."/>
            <person name="Deshpande S."/>
            <person name="Dai X."/>
            <person name="Doyle J.J."/>
            <person name="Dudez A.M."/>
            <person name="Farmer A.D."/>
            <person name="Fouteau S."/>
            <person name="Franken C."/>
            <person name="Gibelin C."/>
            <person name="Gish J."/>
            <person name="Goldstein S."/>
            <person name="Gonzalez A.J."/>
            <person name="Green P.J."/>
            <person name="Hallab A."/>
            <person name="Hartog M."/>
            <person name="Hua A."/>
            <person name="Humphray S.J."/>
            <person name="Jeong D.H."/>
            <person name="Jing Y."/>
            <person name="Jocker A."/>
            <person name="Kenton S.M."/>
            <person name="Kim D.J."/>
            <person name="Klee K."/>
            <person name="Lai H."/>
            <person name="Lang C."/>
            <person name="Lin S."/>
            <person name="Macmil S.L."/>
            <person name="Magdelenat G."/>
            <person name="Matthews L."/>
            <person name="McCorrison J."/>
            <person name="Monaghan E.L."/>
            <person name="Mun J.H."/>
            <person name="Najar F.Z."/>
            <person name="Nicholson C."/>
            <person name="Noirot C."/>
            <person name="O'Bleness M."/>
            <person name="Paule C.R."/>
            <person name="Poulain J."/>
            <person name="Prion F."/>
            <person name="Qin B."/>
            <person name="Qu C."/>
            <person name="Retzel E.F."/>
            <person name="Riddle C."/>
            <person name="Sallet E."/>
            <person name="Samain S."/>
            <person name="Samson N."/>
            <person name="Sanders I."/>
            <person name="Saurat O."/>
            <person name="Scarpelli C."/>
            <person name="Schiex T."/>
            <person name="Segurens B."/>
            <person name="Severin A.J."/>
            <person name="Sherrier D.J."/>
            <person name="Shi R."/>
            <person name="Sims S."/>
            <person name="Singer S.R."/>
            <person name="Sinharoy S."/>
            <person name="Sterck L."/>
            <person name="Viollet A."/>
            <person name="Wang B.B."/>
            <person name="Wang K."/>
            <person name="Wang M."/>
            <person name="Wang X."/>
            <person name="Warfsmann J."/>
            <person name="Weissenbach J."/>
            <person name="White D.D."/>
            <person name="White J.D."/>
            <person name="Wiley G.B."/>
            <person name="Wincker P."/>
            <person name="Xing Y."/>
            <person name="Yang L."/>
            <person name="Yao Z."/>
            <person name="Ying F."/>
            <person name="Zhai J."/>
            <person name="Zhou L."/>
            <person name="Zuber A."/>
            <person name="Denarie J."/>
            <person name="Dixon R.A."/>
            <person name="May G.D."/>
            <person name="Schwartz D.C."/>
            <person name="Rogers J."/>
            <person name="Quetier F."/>
            <person name="Town C.D."/>
            <person name="Roe B.A."/>
        </authorList>
    </citation>
    <scope>NUCLEOTIDE SEQUENCE [LARGE SCALE GENOMIC DNA]</scope>
    <source>
        <strain evidence="2">A17</strain>
        <strain evidence="3 4">cv. Jemalong A17</strain>
    </source>
</reference>
<protein>
    <submittedName>
        <fullName evidence="2">Transmembrane protein, putative</fullName>
    </submittedName>
</protein>
<dbReference type="AlphaFoldDB" id="A0A072U6S1"/>
<dbReference type="Proteomes" id="UP000002051">
    <property type="component" value="Unassembled WGS sequence"/>
</dbReference>
<sequence length="69" mass="7560">MDNYNISESLRALEGRDGKTIINLQQSGVIGVRTPVMTSGVTISIFLSVELGLMGQIYTTILVAKHFNF</sequence>
<dbReference type="HOGENOM" id="CLU_2779718_0_0_1"/>
<accession>A0A072U6S1</accession>